<dbReference type="InterPro" id="IPR013325">
    <property type="entry name" value="RNA_pol_sigma_r2"/>
</dbReference>
<keyword evidence="4" id="KW-0804">Transcription</keyword>
<organism evidence="7 8">
    <name type="scientific">Elstera cyanobacteriorum</name>
    <dbReference type="NCBI Taxonomy" id="2022747"/>
    <lineage>
        <taxon>Bacteria</taxon>
        <taxon>Pseudomonadati</taxon>
        <taxon>Pseudomonadota</taxon>
        <taxon>Alphaproteobacteria</taxon>
        <taxon>Rhodospirillales</taxon>
        <taxon>Rhodospirillaceae</taxon>
        <taxon>Elstera</taxon>
    </lineage>
</organism>
<dbReference type="PANTHER" id="PTHR43133">
    <property type="entry name" value="RNA POLYMERASE ECF-TYPE SIGMA FACTO"/>
    <property type="match status" value="1"/>
</dbReference>
<dbReference type="GO" id="GO:0006352">
    <property type="term" value="P:DNA-templated transcription initiation"/>
    <property type="evidence" value="ECO:0007669"/>
    <property type="project" value="InterPro"/>
</dbReference>
<proteinExistence type="inferred from homology"/>
<dbReference type="InterPro" id="IPR013324">
    <property type="entry name" value="RNA_pol_sigma_r3/r4-like"/>
</dbReference>
<dbReference type="AlphaFoldDB" id="A0A255XKD3"/>
<dbReference type="RefSeq" id="WP_094410111.1">
    <property type="nucleotide sequence ID" value="NZ_BMJZ01000005.1"/>
</dbReference>
<accession>A0A255XKD3</accession>
<evidence type="ECO:0000256" key="3">
    <source>
        <dbReference type="ARBA" id="ARBA00023082"/>
    </source>
</evidence>
<comment type="similarity">
    <text evidence="1">Belongs to the sigma-70 factor family. ECF subfamily.</text>
</comment>
<dbReference type="GO" id="GO:0016987">
    <property type="term" value="F:sigma factor activity"/>
    <property type="evidence" value="ECO:0007669"/>
    <property type="project" value="UniProtKB-KW"/>
</dbReference>
<dbReference type="OrthoDB" id="9794372at2"/>
<evidence type="ECO:0008006" key="9">
    <source>
        <dbReference type="Google" id="ProtNLM"/>
    </source>
</evidence>
<dbReference type="InterPro" id="IPR014284">
    <property type="entry name" value="RNA_pol_sigma-70_dom"/>
</dbReference>
<feature type="domain" description="RNA polymerase sigma-70 region 2" evidence="5">
    <location>
        <begin position="23"/>
        <end position="84"/>
    </location>
</feature>
<dbReference type="InterPro" id="IPR007627">
    <property type="entry name" value="RNA_pol_sigma70_r2"/>
</dbReference>
<evidence type="ECO:0000259" key="6">
    <source>
        <dbReference type="Pfam" id="PF08281"/>
    </source>
</evidence>
<dbReference type="Gene3D" id="1.10.10.10">
    <property type="entry name" value="Winged helix-like DNA-binding domain superfamily/Winged helix DNA-binding domain"/>
    <property type="match status" value="1"/>
</dbReference>
<dbReference type="Proteomes" id="UP000216361">
    <property type="component" value="Unassembled WGS sequence"/>
</dbReference>
<dbReference type="Pfam" id="PF04542">
    <property type="entry name" value="Sigma70_r2"/>
    <property type="match status" value="1"/>
</dbReference>
<evidence type="ECO:0000256" key="4">
    <source>
        <dbReference type="ARBA" id="ARBA00023163"/>
    </source>
</evidence>
<evidence type="ECO:0000313" key="8">
    <source>
        <dbReference type="Proteomes" id="UP000216361"/>
    </source>
</evidence>
<evidence type="ECO:0000256" key="2">
    <source>
        <dbReference type="ARBA" id="ARBA00023015"/>
    </source>
</evidence>
<reference evidence="7 8" key="1">
    <citation type="submission" date="2017-07" db="EMBL/GenBank/DDBJ databases">
        <title>Elstera cyanobacteriorum sp. nov., a novel bacterium isolated from cyanobacterial aggregates in a eutrophic lake.</title>
        <authorList>
            <person name="Cai H."/>
        </authorList>
    </citation>
    <scope>NUCLEOTIDE SEQUENCE [LARGE SCALE GENOMIC DNA]</scope>
    <source>
        <strain evidence="7 8">TH019</strain>
    </source>
</reference>
<dbReference type="Pfam" id="PF08281">
    <property type="entry name" value="Sigma70_r4_2"/>
    <property type="match status" value="1"/>
</dbReference>
<dbReference type="EMBL" id="NOXS01000034">
    <property type="protein sequence ID" value="OYQ17453.1"/>
    <property type="molecule type" value="Genomic_DNA"/>
</dbReference>
<sequence length="177" mass="19673">MSLPAPLIAAAQAGDAAALADLLTRSQPDIRRYAQRYCARSADIDDAMQDALIAVTRRLGQLRQVGAFTGWLVQIVRRACLRALSPLFGFETIEERDELFYHHPTPEGLRYDLARSLAALQPLDRQILVLRDFEQYRLTEVATTVRLSLPAVKSRLHRARAKVRADLLGLDAPSGPA</sequence>
<dbReference type="SUPFAM" id="SSF88659">
    <property type="entry name" value="Sigma3 and sigma4 domains of RNA polymerase sigma factors"/>
    <property type="match status" value="1"/>
</dbReference>
<keyword evidence="3" id="KW-0731">Sigma factor</keyword>
<keyword evidence="8" id="KW-1185">Reference proteome</keyword>
<dbReference type="InterPro" id="IPR039425">
    <property type="entry name" value="RNA_pol_sigma-70-like"/>
</dbReference>
<dbReference type="GO" id="GO:0003677">
    <property type="term" value="F:DNA binding"/>
    <property type="evidence" value="ECO:0007669"/>
    <property type="project" value="InterPro"/>
</dbReference>
<comment type="caution">
    <text evidence="7">The sequence shown here is derived from an EMBL/GenBank/DDBJ whole genome shotgun (WGS) entry which is preliminary data.</text>
</comment>
<dbReference type="SUPFAM" id="SSF88946">
    <property type="entry name" value="Sigma2 domain of RNA polymerase sigma factors"/>
    <property type="match status" value="1"/>
</dbReference>
<feature type="domain" description="RNA polymerase sigma factor 70 region 4 type 2" evidence="6">
    <location>
        <begin position="113"/>
        <end position="162"/>
    </location>
</feature>
<dbReference type="PANTHER" id="PTHR43133:SF51">
    <property type="entry name" value="RNA POLYMERASE SIGMA FACTOR"/>
    <property type="match status" value="1"/>
</dbReference>
<gene>
    <name evidence="7" type="ORF">CHR90_16005</name>
</gene>
<dbReference type="NCBIfam" id="TIGR02937">
    <property type="entry name" value="sigma70-ECF"/>
    <property type="match status" value="1"/>
</dbReference>
<evidence type="ECO:0000259" key="5">
    <source>
        <dbReference type="Pfam" id="PF04542"/>
    </source>
</evidence>
<protein>
    <recommendedName>
        <fullName evidence="9">RNA polymerase subunit sigma-24</fullName>
    </recommendedName>
</protein>
<evidence type="ECO:0000256" key="1">
    <source>
        <dbReference type="ARBA" id="ARBA00010641"/>
    </source>
</evidence>
<dbReference type="InterPro" id="IPR013249">
    <property type="entry name" value="RNA_pol_sigma70_r4_t2"/>
</dbReference>
<dbReference type="InterPro" id="IPR036388">
    <property type="entry name" value="WH-like_DNA-bd_sf"/>
</dbReference>
<evidence type="ECO:0000313" key="7">
    <source>
        <dbReference type="EMBL" id="OYQ17453.1"/>
    </source>
</evidence>
<name>A0A255XKD3_9PROT</name>
<keyword evidence="2" id="KW-0805">Transcription regulation</keyword>
<dbReference type="Gene3D" id="1.10.1740.10">
    <property type="match status" value="1"/>
</dbReference>